<evidence type="ECO:0000313" key="1">
    <source>
        <dbReference type="EMBL" id="KAH9417656.1"/>
    </source>
</evidence>
<protein>
    <submittedName>
        <fullName evidence="1">Uncharacterized protein</fullName>
    </submittedName>
</protein>
<reference evidence="1 2" key="1">
    <citation type="journal article" date="2018" name="J. Allergy Clin. Immunol.">
        <title>High-quality assembly of Dermatophagoides pteronyssinus genome and transcriptome reveals a wide range of novel allergens.</title>
        <authorList>
            <person name="Liu X.Y."/>
            <person name="Yang K.Y."/>
            <person name="Wang M.Q."/>
            <person name="Kwok J.S."/>
            <person name="Zeng X."/>
            <person name="Yang Z."/>
            <person name="Xiao X.J."/>
            <person name="Lau C.P."/>
            <person name="Li Y."/>
            <person name="Huang Z.M."/>
            <person name="Ba J.G."/>
            <person name="Yim A.K."/>
            <person name="Ouyang C.Y."/>
            <person name="Ngai S.M."/>
            <person name="Chan T.F."/>
            <person name="Leung E.L."/>
            <person name="Liu L."/>
            <person name="Liu Z.G."/>
            <person name="Tsui S.K."/>
        </authorList>
    </citation>
    <scope>NUCLEOTIDE SEQUENCE [LARGE SCALE GENOMIC DNA]</scope>
    <source>
        <strain evidence="1">Derp</strain>
    </source>
</reference>
<dbReference type="EMBL" id="NJHN03000075">
    <property type="protein sequence ID" value="KAH9417656.1"/>
    <property type="molecule type" value="Genomic_DNA"/>
</dbReference>
<gene>
    <name evidence="1" type="ORF">DERP_010471</name>
</gene>
<sequence>MSKRPKITTTTATRKGEKPPSSLYHIYGYHIVNVKSKRYPHNVQQQRRPSSLLLFFSGEKLENKFTQFNYLEIFISMSV</sequence>
<reference evidence="1 2" key="2">
    <citation type="journal article" date="2022" name="Mol. Biol. Evol.">
        <title>Comparative Genomics Reveals Insights into the Divergent Evolution of Astigmatic Mites and Household Pest Adaptations.</title>
        <authorList>
            <person name="Xiong Q."/>
            <person name="Wan A.T."/>
            <person name="Liu X."/>
            <person name="Fung C.S."/>
            <person name="Xiao X."/>
            <person name="Malainual N."/>
            <person name="Hou J."/>
            <person name="Wang L."/>
            <person name="Wang M."/>
            <person name="Yang K.Y."/>
            <person name="Cui Y."/>
            <person name="Leung E.L."/>
            <person name="Nong W."/>
            <person name="Shin S.K."/>
            <person name="Au S.W."/>
            <person name="Jeong K.Y."/>
            <person name="Chew F.T."/>
            <person name="Hui J.H."/>
            <person name="Leung T.F."/>
            <person name="Tungtrongchitr A."/>
            <person name="Zhong N."/>
            <person name="Liu Z."/>
            <person name="Tsui S.K."/>
        </authorList>
    </citation>
    <scope>NUCLEOTIDE SEQUENCE [LARGE SCALE GENOMIC DNA]</scope>
    <source>
        <strain evidence="1">Derp</strain>
    </source>
</reference>
<name>A0ABQ8J598_DERPT</name>
<evidence type="ECO:0000313" key="2">
    <source>
        <dbReference type="Proteomes" id="UP000887458"/>
    </source>
</evidence>
<dbReference type="Proteomes" id="UP000887458">
    <property type="component" value="Unassembled WGS sequence"/>
</dbReference>
<keyword evidence="2" id="KW-1185">Reference proteome</keyword>
<organism evidence="1 2">
    <name type="scientific">Dermatophagoides pteronyssinus</name>
    <name type="common">European house dust mite</name>
    <dbReference type="NCBI Taxonomy" id="6956"/>
    <lineage>
        <taxon>Eukaryota</taxon>
        <taxon>Metazoa</taxon>
        <taxon>Ecdysozoa</taxon>
        <taxon>Arthropoda</taxon>
        <taxon>Chelicerata</taxon>
        <taxon>Arachnida</taxon>
        <taxon>Acari</taxon>
        <taxon>Acariformes</taxon>
        <taxon>Sarcoptiformes</taxon>
        <taxon>Astigmata</taxon>
        <taxon>Psoroptidia</taxon>
        <taxon>Analgoidea</taxon>
        <taxon>Pyroglyphidae</taxon>
        <taxon>Dermatophagoidinae</taxon>
        <taxon>Dermatophagoides</taxon>
    </lineage>
</organism>
<comment type="caution">
    <text evidence="1">The sequence shown here is derived from an EMBL/GenBank/DDBJ whole genome shotgun (WGS) entry which is preliminary data.</text>
</comment>
<accession>A0ABQ8J598</accession>
<proteinExistence type="predicted"/>